<dbReference type="AlphaFoldDB" id="A0A395ISG0"/>
<dbReference type="EMBL" id="QKRW01000024">
    <property type="protein sequence ID" value="RAL62548.1"/>
    <property type="molecule type" value="Genomic_DNA"/>
</dbReference>
<evidence type="ECO:0008006" key="3">
    <source>
        <dbReference type="Google" id="ProtNLM"/>
    </source>
</evidence>
<reference evidence="1 2" key="1">
    <citation type="submission" date="2018-06" db="EMBL/GenBank/DDBJ databases">
        <title>Genome Sequence of the Brown Rot Fungal Pathogen Monilinia fructigena.</title>
        <authorList>
            <person name="Landi L."/>
            <person name="De Miccolis Angelini R.M."/>
            <person name="Pollastro S."/>
            <person name="Abate D."/>
            <person name="Faretra F."/>
            <person name="Romanazzi G."/>
        </authorList>
    </citation>
    <scope>NUCLEOTIDE SEQUENCE [LARGE SCALE GENOMIC DNA]</scope>
    <source>
        <strain evidence="1 2">Mfrg269</strain>
    </source>
</reference>
<gene>
    <name evidence="1" type="ORF">DID88_005113</name>
</gene>
<dbReference type="Proteomes" id="UP000249056">
    <property type="component" value="Unassembled WGS sequence"/>
</dbReference>
<dbReference type="SUPFAM" id="SSF81383">
    <property type="entry name" value="F-box domain"/>
    <property type="match status" value="1"/>
</dbReference>
<protein>
    <recommendedName>
        <fullName evidence="3">F-box domain-containing protein</fullName>
    </recommendedName>
</protein>
<dbReference type="InterPro" id="IPR036047">
    <property type="entry name" value="F-box-like_dom_sf"/>
</dbReference>
<accession>A0A395ISG0</accession>
<keyword evidence="2" id="KW-1185">Reference proteome</keyword>
<sequence length="97" mass="10938">MECQSQHASNRLPSSLLHLLSNTLILYHTVPYLPVSSLSALGATSRSFKEIIYETPHVFRYLNLSDVKSAKPKDGELWRNAQLDENLTEDEFYGGSP</sequence>
<name>A0A395ISG0_9HELO</name>
<evidence type="ECO:0000313" key="2">
    <source>
        <dbReference type="Proteomes" id="UP000249056"/>
    </source>
</evidence>
<organism evidence="1 2">
    <name type="scientific">Monilinia fructigena</name>
    <dbReference type="NCBI Taxonomy" id="38457"/>
    <lineage>
        <taxon>Eukaryota</taxon>
        <taxon>Fungi</taxon>
        <taxon>Dikarya</taxon>
        <taxon>Ascomycota</taxon>
        <taxon>Pezizomycotina</taxon>
        <taxon>Leotiomycetes</taxon>
        <taxon>Helotiales</taxon>
        <taxon>Sclerotiniaceae</taxon>
        <taxon>Monilinia</taxon>
    </lineage>
</organism>
<proteinExistence type="predicted"/>
<evidence type="ECO:0000313" key="1">
    <source>
        <dbReference type="EMBL" id="RAL62548.1"/>
    </source>
</evidence>
<dbReference type="OrthoDB" id="5345494at2759"/>
<comment type="caution">
    <text evidence="1">The sequence shown here is derived from an EMBL/GenBank/DDBJ whole genome shotgun (WGS) entry which is preliminary data.</text>
</comment>